<evidence type="ECO:0000313" key="1">
    <source>
        <dbReference type="EMBL" id="TSH92751.1"/>
    </source>
</evidence>
<evidence type="ECO:0000313" key="2">
    <source>
        <dbReference type="Proteomes" id="UP000318405"/>
    </source>
</evidence>
<dbReference type="OrthoDB" id="6537357at2"/>
<proteinExistence type="predicted"/>
<comment type="caution">
    <text evidence="1">The sequence shown here is derived from an EMBL/GenBank/DDBJ whole genome shotgun (WGS) entry which is preliminary data.</text>
</comment>
<dbReference type="Proteomes" id="UP000318405">
    <property type="component" value="Unassembled WGS sequence"/>
</dbReference>
<reference evidence="1 2" key="1">
    <citation type="submission" date="2019-07" db="EMBL/GenBank/DDBJ databases">
        <title>Qingshengfaniella alkalisoli gen. nov., sp. nov., isolated from saline soil.</title>
        <authorList>
            <person name="Xu L."/>
            <person name="Huang X.-X."/>
            <person name="Sun J.-Q."/>
        </authorList>
    </citation>
    <scope>NUCLEOTIDE SEQUENCE [LARGE SCALE GENOMIC DNA]</scope>
    <source>
        <strain evidence="1 2">DSM 27279</strain>
    </source>
</reference>
<dbReference type="RefSeq" id="WP_143949117.1">
    <property type="nucleotide sequence ID" value="NZ_BAABMB010000001.1"/>
</dbReference>
<gene>
    <name evidence="1" type="ORF">FOZ76_15185</name>
</gene>
<name>A0A556AIP8_9BURK</name>
<accession>A0A556AIP8</accession>
<dbReference type="InterPro" id="IPR011008">
    <property type="entry name" value="Dimeric_a/b-barrel"/>
</dbReference>
<sequence length="193" mass="21975">MNHDGVSVETARSWCRTVLASCMRASEPDPAHGLYAAFNMSRLALVAPCDAPPSPDAQRLPVPPGSAFRQELGELTYEKRQRGANAAGHERILYAVRFNVPDTWTDEFDRWYEEEHIPMIYGCRHWAMTRRYRLHRAGEGDASHLALHYLSDAGGLDAPELQAARQTPWRKKFLEQDWFTAVDKIVYFRLGTA</sequence>
<keyword evidence="2" id="KW-1185">Reference proteome</keyword>
<dbReference type="AlphaFoldDB" id="A0A556AIP8"/>
<dbReference type="SUPFAM" id="SSF54909">
    <property type="entry name" value="Dimeric alpha+beta barrel"/>
    <property type="match status" value="1"/>
</dbReference>
<protein>
    <recommendedName>
        <fullName evidence="3">EthD domain-containing protein</fullName>
    </recommendedName>
</protein>
<organism evidence="1 2">
    <name type="scientific">Verticiella sediminum</name>
    <dbReference type="NCBI Taxonomy" id="1247510"/>
    <lineage>
        <taxon>Bacteria</taxon>
        <taxon>Pseudomonadati</taxon>
        <taxon>Pseudomonadota</taxon>
        <taxon>Betaproteobacteria</taxon>
        <taxon>Burkholderiales</taxon>
        <taxon>Alcaligenaceae</taxon>
        <taxon>Verticiella</taxon>
    </lineage>
</organism>
<dbReference type="EMBL" id="VLTJ01000029">
    <property type="protein sequence ID" value="TSH92751.1"/>
    <property type="molecule type" value="Genomic_DNA"/>
</dbReference>
<evidence type="ECO:0008006" key="3">
    <source>
        <dbReference type="Google" id="ProtNLM"/>
    </source>
</evidence>